<feature type="region of interest" description="Disordered" evidence="1">
    <location>
        <begin position="1"/>
        <end position="56"/>
    </location>
</feature>
<feature type="compositionally biased region" description="Acidic residues" evidence="1">
    <location>
        <begin position="28"/>
        <end position="49"/>
    </location>
</feature>
<comment type="caution">
    <text evidence="2">The sequence shown here is derived from an EMBL/GenBank/DDBJ whole genome shotgun (WGS) entry which is preliminary data.</text>
</comment>
<reference evidence="2" key="1">
    <citation type="submission" date="2021-10" db="EMBL/GenBank/DDBJ databases">
        <title>Melipona bicolor Genome sequencing and assembly.</title>
        <authorList>
            <person name="Araujo N.S."/>
            <person name="Arias M.C."/>
        </authorList>
    </citation>
    <scope>NUCLEOTIDE SEQUENCE</scope>
    <source>
        <strain evidence="2">USP_2M_L1-L4_2017</strain>
        <tissue evidence="2">Whole body</tissue>
    </source>
</reference>
<dbReference type="AlphaFoldDB" id="A0AA40KPU5"/>
<sequence>MQMETVTGRTNHSGISRDSSRQERQKENEEEEEEEEDEDEEDGEEEEEKESLRTRFAICVLNPFLNVGPR</sequence>
<gene>
    <name evidence="2" type="ORF">K0M31_002817</name>
</gene>
<accession>A0AA40KPU5</accession>
<keyword evidence="3" id="KW-1185">Reference proteome</keyword>
<dbReference type="EMBL" id="JAHYIQ010000010">
    <property type="protein sequence ID" value="KAK1128353.1"/>
    <property type="molecule type" value="Genomic_DNA"/>
</dbReference>
<feature type="compositionally biased region" description="Polar residues" evidence="1">
    <location>
        <begin position="1"/>
        <end position="17"/>
    </location>
</feature>
<name>A0AA40KPU5_9HYME</name>
<feature type="compositionally biased region" description="Basic and acidic residues" evidence="1">
    <location>
        <begin position="18"/>
        <end position="27"/>
    </location>
</feature>
<protein>
    <submittedName>
        <fullName evidence="2">Uncharacterized protein</fullName>
    </submittedName>
</protein>
<evidence type="ECO:0000313" key="3">
    <source>
        <dbReference type="Proteomes" id="UP001177670"/>
    </source>
</evidence>
<dbReference type="Proteomes" id="UP001177670">
    <property type="component" value="Unassembled WGS sequence"/>
</dbReference>
<evidence type="ECO:0000313" key="2">
    <source>
        <dbReference type="EMBL" id="KAK1128353.1"/>
    </source>
</evidence>
<proteinExistence type="predicted"/>
<organism evidence="2 3">
    <name type="scientific">Melipona bicolor</name>
    <dbReference type="NCBI Taxonomy" id="60889"/>
    <lineage>
        <taxon>Eukaryota</taxon>
        <taxon>Metazoa</taxon>
        <taxon>Ecdysozoa</taxon>
        <taxon>Arthropoda</taxon>
        <taxon>Hexapoda</taxon>
        <taxon>Insecta</taxon>
        <taxon>Pterygota</taxon>
        <taxon>Neoptera</taxon>
        <taxon>Endopterygota</taxon>
        <taxon>Hymenoptera</taxon>
        <taxon>Apocrita</taxon>
        <taxon>Aculeata</taxon>
        <taxon>Apoidea</taxon>
        <taxon>Anthophila</taxon>
        <taxon>Apidae</taxon>
        <taxon>Melipona</taxon>
    </lineage>
</organism>
<evidence type="ECO:0000256" key="1">
    <source>
        <dbReference type="SAM" id="MobiDB-lite"/>
    </source>
</evidence>